<organism evidence="3 4">
    <name type="scientific">Duganella flavida</name>
    <dbReference type="NCBI Taxonomy" id="2692175"/>
    <lineage>
        <taxon>Bacteria</taxon>
        <taxon>Pseudomonadati</taxon>
        <taxon>Pseudomonadota</taxon>
        <taxon>Betaproteobacteria</taxon>
        <taxon>Burkholderiales</taxon>
        <taxon>Oxalobacteraceae</taxon>
        <taxon>Telluria group</taxon>
        <taxon>Duganella</taxon>
    </lineage>
</organism>
<feature type="transmembrane region" description="Helical" evidence="1">
    <location>
        <begin position="32"/>
        <end position="49"/>
    </location>
</feature>
<keyword evidence="2" id="KW-0732">Signal</keyword>
<feature type="signal peptide" evidence="2">
    <location>
        <begin position="1"/>
        <end position="22"/>
    </location>
</feature>
<keyword evidence="1" id="KW-0812">Transmembrane</keyword>
<dbReference type="AlphaFoldDB" id="A0A6L8KJL8"/>
<proteinExistence type="predicted"/>
<feature type="chain" id="PRO_5027001411" evidence="2">
    <location>
        <begin position="23"/>
        <end position="61"/>
    </location>
</feature>
<reference evidence="3 4" key="1">
    <citation type="submission" date="2019-12" db="EMBL/GenBank/DDBJ databases">
        <title>Novel species isolated from a subtropical stream in China.</title>
        <authorList>
            <person name="Lu H."/>
        </authorList>
    </citation>
    <scope>NUCLEOTIDE SEQUENCE [LARGE SCALE GENOMIC DNA]</scope>
    <source>
        <strain evidence="3 4">FT135W</strain>
    </source>
</reference>
<comment type="caution">
    <text evidence="3">The sequence shown here is derived from an EMBL/GenBank/DDBJ whole genome shotgun (WGS) entry which is preliminary data.</text>
</comment>
<evidence type="ECO:0000256" key="2">
    <source>
        <dbReference type="SAM" id="SignalP"/>
    </source>
</evidence>
<keyword evidence="1" id="KW-0472">Membrane</keyword>
<name>A0A6L8KJL8_9BURK</name>
<accession>A0A6L8KJL8</accession>
<evidence type="ECO:0000256" key="1">
    <source>
        <dbReference type="SAM" id="Phobius"/>
    </source>
</evidence>
<keyword evidence="4" id="KW-1185">Reference proteome</keyword>
<gene>
    <name evidence="3" type="ORF">GTP46_18920</name>
</gene>
<evidence type="ECO:0000313" key="4">
    <source>
        <dbReference type="Proteomes" id="UP000479335"/>
    </source>
</evidence>
<dbReference type="RefSeq" id="WP_161008176.1">
    <property type="nucleotide sequence ID" value="NZ_WWCN01000012.1"/>
</dbReference>
<evidence type="ECO:0000313" key="3">
    <source>
        <dbReference type="EMBL" id="MYM24711.1"/>
    </source>
</evidence>
<protein>
    <submittedName>
        <fullName evidence="3">Uncharacterized protein</fullName>
    </submittedName>
</protein>
<dbReference type="Proteomes" id="UP000479335">
    <property type="component" value="Unassembled WGS sequence"/>
</dbReference>
<keyword evidence="1" id="KW-1133">Transmembrane helix</keyword>
<dbReference type="EMBL" id="WWCN01000012">
    <property type="protein sequence ID" value="MYM24711.1"/>
    <property type="molecule type" value="Genomic_DNA"/>
</dbReference>
<sequence length="61" mass="6508">MKHLKFLPFLIGAIAYMPRSHAADMLQAAEPSGLTLLLISLGLILLSAAGHGRSVVIKPEQ</sequence>